<reference evidence="1" key="2">
    <citation type="journal article" date="2015" name="Fish Shellfish Immunol.">
        <title>Early steps in the European eel (Anguilla anguilla)-Vibrio vulnificus interaction in the gills: Role of the RtxA13 toxin.</title>
        <authorList>
            <person name="Callol A."/>
            <person name="Pajuelo D."/>
            <person name="Ebbesson L."/>
            <person name="Teles M."/>
            <person name="MacKenzie S."/>
            <person name="Amaro C."/>
        </authorList>
    </citation>
    <scope>NUCLEOTIDE SEQUENCE</scope>
</reference>
<protein>
    <submittedName>
        <fullName evidence="1">Uncharacterized protein</fullName>
    </submittedName>
</protein>
<evidence type="ECO:0000313" key="1">
    <source>
        <dbReference type="EMBL" id="JAH26159.1"/>
    </source>
</evidence>
<reference evidence="1" key="1">
    <citation type="submission" date="2014-11" db="EMBL/GenBank/DDBJ databases">
        <authorList>
            <person name="Amaro Gonzalez C."/>
        </authorList>
    </citation>
    <scope>NUCLEOTIDE SEQUENCE</scope>
</reference>
<accession>A0A0E9RAN1</accession>
<dbReference type="AlphaFoldDB" id="A0A0E9RAN1"/>
<proteinExistence type="predicted"/>
<sequence length="49" mass="5744">MTHLLNCSIIPKAYGIILKKTIYSTRANCQTKSYILCEIQHCKHNKHHF</sequence>
<name>A0A0E9RAN1_ANGAN</name>
<dbReference type="EMBL" id="GBXM01082418">
    <property type="protein sequence ID" value="JAH26159.1"/>
    <property type="molecule type" value="Transcribed_RNA"/>
</dbReference>
<organism evidence="1">
    <name type="scientific">Anguilla anguilla</name>
    <name type="common">European freshwater eel</name>
    <name type="synonym">Muraena anguilla</name>
    <dbReference type="NCBI Taxonomy" id="7936"/>
    <lineage>
        <taxon>Eukaryota</taxon>
        <taxon>Metazoa</taxon>
        <taxon>Chordata</taxon>
        <taxon>Craniata</taxon>
        <taxon>Vertebrata</taxon>
        <taxon>Euteleostomi</taxon>
        <taxon>Actinopterygii</taxon>
        <taxon>Neopterygii</taxon>
        <taxon>Teleostei</taxon>
        <taxon>Anguilliformes</taxon>
        <taxon>Anguillidae</taxon>
        <taxon>Anguilla</taxon>
    </lineage>
</organism>